<organism evidence="3 4">
    <name type="scientific">Coniophora puteana (strain RWD-64-598)</name>
    <name type="common">Brown rot fungus</name>
    <dbReference type="NCBI Taxonomy" id="741705"/>
    <lineage>
        <taxon>Eukaryota</taxon>
        <taxon>Fungi</taxon>
        <taxon>Dikarya</taxon>
        <taxon>Basidiomycota</taxon>
        <taxon>Agaricomycotina</taxon>
        <taxon>Agaricomycetes</taxon>
        <taxon>Agaricomycetidae</taxon>
        <taxon>Boletales</taxon>
        <taxon>Coniophorineae</taxon>
        <taxon>Coniophoraceae</taxon>
        <taxon>Coniophora</taxon>
    </lineage>
</organism>
<feature type="transmembrane region" description="Helical" evidence="2">
    <location>
        <begin position="455"/>
        <end position="477"/>
    </location>
</feature>
<sequence length="535" mass="59799">MLVQSLITERAEVFVYDPQILCKKQIIGCICTSPATPKQEYKPVWFDVLTSIRARLVTYLPLASSGQDKLFKEHQTVRMEHGGLQCASESEGGQGNMIWLFGESDLVRVGNTSRAVRHALFLSEEDTSIPAFDGDYHHPSRLPTDLRPDSTIQTWHPMCRASTTYMTNKLKDAEKRVDEINEIASRCDDKLKFQAHNIRKLVSQGAGHTAALATWDGALKQVEYQVDSVRQALSSNAEKQTASSKDIELRLADIVERQSVDSGAKDGRLAQAEAALTCLKKEQAGLRSQFNTLSNTLQHVENCLHSLKEQMCTASTLEETMTDLQSKFSSFTIEVDELRELIAEVTLNVHQPSTLDSELETSKSRQGSTGGPSTVRTEDSTISPLLRVRFSSGQIVATWITAPFRREGVAEDRTALSFFGWWSKYKNQDLQEWILILKNTVPLPANVKFKTMSAAGVWCLAGVALALSWVMIIRLSAGEPVKMQSERLSRANDIHAKAITSLAEYKAERLLSFDPTAIQCTHRKEYRGLTEYNFC</sequence>
<reference evidence="4" key="1">
    <citation type="journal article" date="2012" name="Science">
        <title>The Paleozoic origin of enzymatic lignin decomposition reconstructed from 31 fungal genomes.</title>
        <authorList>
            <person name="Floudas D."/>
            <person name="Binder M."/>
            <person name="Riley R."/>
            <person name="Barry K."/>
            <person name="Blanchette R.A."/>
            <person name="Henrissat B."/>
            <person name="Martinez A.T."/>
            <person name="Otillar R."/>
            <person name="Spatafora J.W."/>
            <person name="Yadav J.S."/>
            <person name="Aerts A."/>
            <person name="Benoit I."/>
            <person name="Boyd A."/>
            <person name="Carlson A."/>
            <person name="Copeland A."/>
            <person name="Coutinho P.M."/>
            <person name="de Vries R.P."/>
            <person name="Ferreira P."/>
            <person name="Findley K."/>
            <person name="Foster B."/>
            <person name="Gaskell J."/>
            <person name="Glotzer D."/>
            <person name="Gorecki P."/>
            <person name="Heitman J."/>
            <person name="Hesse C."/>
            <person name="Hori C."/>
            <person name="Igarashi K."/>
            <person name="Jurgens J.A."/>
            <person name="Kallen N."/>
            <person name="Kersten P."/>
            <person name="Kohler A."/>
            <person name="Kuees U."/>
            <person name="Kumar T.K.A."/>
            <person name="Kuo A."/>
            <person name="LaButti K."/>
            <person name="Larrondo L.F."/>
            <person name="Lindquist E."/>
            <person name="Ling A."/>
            <person name="Lombard V."/>
            <person name="Lucas S."/>
            <person name="Lundell T."/>
            <person name="Martin R."/>
            <person name="McLaughlin D.J."/>
            <person name="Morgenstern I."/>
            <person name="Morin E."/>
            <person name="Murat C."/>
            <person name="Nagy L.G."/>
            <person name="Nolan M."/>
            <person name="Ohm R.A."/>
            <person name="Patyshakuliyeva A."/>
            <person name="Rokas A."/>
            <person name="Ruiz-Duenas F.J."/>
            <person name="Sabat G."/>
            <person name="Salamov A."/>
            <person name="Samejima M."/>
            <person name="Schmutz J."/>
            <person name="Slot J.C."/>
            <person name="St John F."/>
            <person name="Stenlid J."/>
            <person name="Sun H."/>
            <person name="Sun S."/>
            <person name="Syed K."/>
            <person name="Tsang A."/>
            <person name="Wiebenga A."/>
            <person name="Young D."/>
            <person name="Pisabarro A."/>
            <person name="Eastwood D.C."/>
            <person name="Martin F."/>
            <person name="Cullen D."/>
            <person name="Grigoriev I.V."/>
            <person name="Hibbett D.S."/>
        </authorList>
    </citation>
    <scope>NUCLEOTIDE SEQUENCE [LARGE SCALE GENOMIC DNA]</scope>
    <source>
        <strain evidence="4">RWD-64-598 SS2</strain>
    </source>
</reference>
<dbReference type="KEGG" id="cput:CONPUDRAFT_75396"/>
<comment type="caution">
    <text evidence="3">The sequence shown here is derived from an EMBL/GenBank/DDBJ whole genome shotgun (WGS) entry which is preliminary data.</text>
</comment>
<evidence type="ECO:0000313" key="4">
    <source>
        <dbReference type="Proteomes" id="UP000053558"/>
    </source>
</evidence>
<feature type="region of interest" description="Disordered" evidence="1">
    <location>
        <begin position="353"/>
        <end position="378"/>
    </location>
</feature>
<evidence type="ECO:0000256" key="2">
    <source>
        <dbReference type="SAM" id="Phobius"/>
    </source>
</evidence>
<proteinExistence type="predicted"/>
<keyword evidence="2" id="KW-1133">Transmembrane helix</keyword>
<dbReference type="Proteomes" id="UP000053558">
    <property type="component" value="Unassembled WGS sequence"/>
</dbReference>
<keyword evidence="2" id="KW-0812">Transmembrane</keyword>
<evidence type="ECO:0000313" key="3">
    <source>
        <dbReference type="EMBL" id="EIW77533.1"/>
    </source>
</evidence>
<keyword evidence="4" id="KW-1185">Reference proteome</keyword>
<dbReference type="EMBL" id="JH711583">
    <property type="protein sequence ID" value="EIW77533.1"/>
    <property type="molecule type" value="Genomic_DNA"/>
</dbReference>
<evidence type="ECO:0000256" key="1">
    <source>
        <dbReference type="SAM" id="MobiDB-lite"/>
    </source>
</evidence>
<dbReference type="AlphaFoldDB" id="A0A5M3MEF5"/>
<feature type="compositionally biased region" description="Polar residues" evidence="1">
    <location>
        <begin position="364"/>
        <end position="378"/>
    </location>
</feature>
<accession>A0A5M3MEF5</accession>
<protein>
    <submittedName>
        <fullName evidence="3">Uncharacterized protein</fullName>
    </submittedName>
</protein>
<keyword evidence="2" id="KW-0472">Membrane</keyword>
<gene>
    <name evidence="3" type="ORF">CONPUDRAFT_75396</name>
</gene>
<name>A0A5M3MEF5_CONPW</name>
<dbReference type="RefSeq" id="XP_007771834.1">
    <property type="nucleotide sequence ID" value="XM_007773644.1"/>
</dbReference>
<dbReference type="GeneID" id="19209333"/>